<organism evidence="2 3">
    <name type="scientific">Eumeta variegata</name>
    <name type="common">Bagworm moth</name>
    <name type="synonym">Eumeta japonica</name>
    <dbReference type="NCBI Taxonomy" id="151549"/>
    <lineage>
        <taxon>Eukaryota</taxon>
        <taxon>Metazoa</taxon>
        <taxon>Ecdysozoa</taxon>
        <taxon>Arthropoda</taxon>
        <taxon>Hexapoda</taxon>
        <taxon>Insecta</taxon>
        <taxon>Pterygota</taxon>
        <taxon>Neoptera</taxon>
        <taxon>Endopterygota</taxon>
        <taxon>Lepidoptera</taxon>
        <taxon>Glossata</taxon>
        <taxon>Ditrysia</taxon>
        <taxon>Tineoidea</taxon>
        <taxon>Psychidae</taxon>
        <taxon>Oiketicinae</taxon>
        <taxon>Eumeta</taxon>
    </lineage>
</organism>
<reference evidence="2 3" key="1">
    <citation type="journal article" date="2019" name="Commun. Biol.">
        <title>The bagworm genome reveals a unique fibroin gene that provides high tensile strength.</title>
        <authorList>
            <person name="Kono N."/>
            <person name="Nakamura H."/>
            <person name="Ohtoshi R."/>
            <person name="Tomita M."/>
            <person name="Numata K."/>
            <person name="Arakawa K."/>
        </authorList>
    </citation>
    <scope>NUCLEOTIDE SEQUENCE [LARGE SCALE GENOMIC DNA]</scope>
</reference>
<name>A0A4C1X1J9_EUMVA</name>
<dbReference type="EMBL" id="BGZK01000705">
    <property type="protein sequence ID" value="GBP56950.1"/>
    <property type="molecule type" value="Genomic_DNA"/>
</dbReference>
<dbReference type="AlphaFoldDB" id="A0A4C1X1J9"/>
<proteinExistence type="predicted"/>
<dbReference type="Proteomes" id="UP000299102">
    <property type="component" value="Unassembled WGS sequence"/>
</dbReference>
<accession>A0A4C1X1J9</accession>
<evidence type="ECO:0000313" key="2">
    <source>
        <dbReference type="EMBL" id="GBP56950.1"/>
    </source>
</evidence>
<feature type="region of interest" description="Disordered" evidence="1">
    <location>
        <begin position="52"/>
        <end position="76"/>
    </location>
</feature>
<feature type="compositionally biased region" description="Basic and acidic residues" evidence="1">
    <location>
        <begin position="66"/>
        <end position="76"/>
    </location>
</feature>
<gene>
    <name evidence="2" type="ORF">EVAR_79086_1</name>
</gene>
<comment type="caution">
    <text evidence="2">The sequence shown here is derived from an EMBL/GenBank/DDBJ whole genome shotgun (WGS) entry which is preliminary data.</text>
</comment>
<evidence type="ECO:0000256" key="1">
    <source>
        <dbReference type="SAM" id="MobiDB-lite"/>
    </source>
</evidence>
<sequence>MAGFAVTRLRVSPGCVRAHLNTSLAVVRPPCARRSPVTRDLLYSLIRLSIDSPPARPGAGGRSRPVTKEVLSECQR</sequence>
<keyword evidence="3" id="KW-1185">Reference proteome</keyword>
<evidence type="ECO:0000313" key="3">
    <source>
        <dbReference type="Proteomes" id="UP000299102"/>
    </source>
</evidence>
<protein>
    <submittedName>
        <fullName evidence="2">Uncharacterized protein</fullName>
    </submittedName>
</protein>